<evidence type="ECO:0000256" key="1">
    <source>
        <dbReference type="ARBA" id="ARBA00004123"/>
    </source>
</evidence>
<dbReference type="OrthoDB" id="2019644at2759"/>
<dbReference type="PANTHER" id="PTHR31344:SF0">
    <property type="entry name" value="NUCLEAR PORE COMPLEX PROTEIN NUP205"/>
    <property type="match status" value="1"/>
</dbReference>
<keyword evidence="4" id="KW-0539">Nucleus</keyword>
<comment type="subcellular location">
    <subcellularLocation>
        <location evidence="1">Nucleus</location>
    </subcellularLocation>
</comment>
<keyword evidence="6" id="KW-1185">Reference proteome</keyword>
<evidence type="ECO:0000313" key="5">
    <source>
        <dbReference type="EMBL" id="OZC12032.1"/>
    </source>
</evidence>
<protein>
    <submittedName>
        <fullName evidence="5">Uncharacterized protein</fullName>
    </submittedName>
</protein>
<sequence>MWVRARNTFRVIDNYINSCYNEQSNSTSLEQLMTILNKTRKLLTDIFRNPSKNSLHRSMLNKNGEVVELDNGEVVKIDDGLRNEAIIISDLFNCDEFDALELIITGEVQIRHFPFLTRGLCAVICYYDAHRFISATVKALAEFRIDEKVPKTRELSEYLNQLLSDTTFIKRLIEVLQTVSVQSELQSLHHPHVNGLGGPKHQEILRELIEETLENCEQTFHLICSSWQLESAPPFLDDLFAPLKELQPNTPFRNTHLSLWTAALILISPHNLHNMRCARNLLMEFHKEVILEDWQDSCLQASLQFAIAISYNWLSVHQLVQEVLGGFAIKEDELLEKAIDGLAFQFIRKCVIAMPKFRENFIAFATVDTLIKNFIAHLSNQVFLLQHSGEMELQYVEEMLERGQLHRPRLHFENFIRCIADLYDGDSKYLEQLSTQFCSSESKSNIMHTSPPEQHDTFQQIPQTELAGLVAWIQLVEVVAKNDQGARRQFTDNSSWSCVETAVSLVTSAIPLVLKGALFRFLASIAMDEHGALKIWATLISLSVLTKTSSGKLVGIQDELEIRECALKCYDSSIGFLHLMKTLFLHTKNIDKRYLLHYLQFIVKSIVCQFADRSYENVAQMWQLCSAACSALRNFLYRYAVTSESVTNAEPQIVILTQILNDSPVFRSLGAVLCDGAKHLQDFSPRSTDREAAVLSVLCLLDVCVSLHAPLIDAVRATNSSIIIASLDSLFLSSIESNGRTTYITVIASYLIQSELIPKHVYHVVSILRELCCCQPSIQNRLVQALSPLASELIESSARLTSVKMTMIEASTLDSPVYHGIDDLSVAKIRGETARLFIEMCSSSIENNPGATNLVYLFCGLNGTAVTCLHSLIDLLMEMITSEAPFDLPFAGLFEPTLRFMLRLVSINSSCSAVILRFFRSNHDLIYRLASSPLLSDIKVHSDREEDLVLKNLKITIQGLMLHLSAIELSSLLQNRHYSENVKIAFACYVVNEPKDSNQFCSSHPERYFHLMLSQRDEIMEEQDSTVESVLGQVSLNYSPNEQRNEEEWPFLWKLLRTKVDFNEVVIPAMELLNTKKLQQILSLCLRPTSTNVQQCDIEHLNWLLCREFSMVVNEMQPKFSLGIAQDTKQLLQYCTTYNFMKNAEASLRQLLSGWLSFVNVLAIFSPVPFLALDVQYQYLSDALYLLLNYASDTYMDAKLSSAVSHCLLRLTASICVLLKSLKEEVAAFRTAITDVADVLIRFLIQPGKRSLQTKLDLYVCISLILNYSVETFVSEKAEYQDASHFGDDFPFDLTAFKIAQQDLLRNAFIKYGHELISLLSKDICDSPSGLKFVALFCLTQILREDAVGSQSLAFVFLRTGMLRYVLESVANVNLSGSETSDIRSLEHCNVVLILFIQLGLTNCGWNGLYDVNALQVLANVPLWSNPPKDMFLASSFDLKIRSVPSMYMNYVANVVYLCIALCSNSHWKKISIQILGLLSCSADVLNHLMRTNKQYSFLEKCGMLIAHIHHFDLSAQPFIEKSSCLNALRKLSGKVVSSSASLKASFNTPRHLFNNSNYIIS</sequence>
<accession>A0A238C3I9</accession>
<reference evidence="5 6" key="1">
    <citation type="submission" date="2015-12" db="EMBL/GenBank/DDBJ databases">
        <title>Draft genome of the nematode, Onchocerca flexuosa.</title>
        <authorList>
            <person name="Mitreva M."/>
        </authorList>
    </citation>
    <scope>NUCLEOTIDE SEQUENCE [LARGE SCALE GENOMIC DNA]</scope>
    <source>
        <strain evidence="5">Red Deer</strain>
    </source>
</reference>
<dbReference type="GO" id="GO:0006999">
    <property type="term" value="P:nuclear pore organization"/>
    <property type="evidence" value="ECO:0007669"/>
    <property type="project" value="TreeGrafter"/>
</dbReference>
<evidence type="ECO:0000313" key="6">
    <source>
        <dbReference type="Proteomes" id="UP000242913"/>
    </source>
</evidence>
<dbReference type="GO" id="GO:0017056">
    <property type="term" value="F:structural constituent of nuclear pore"/>
    <property type="evidence" value="ECO:0007669"/>
    <property type="project" value="TreeGrafter"/>
</dbReference>
<organism evidence="5 6">
    <name type="scientific">Onchocerca flexuosa</name>
    <dbReference type="NCBI Taxonomy" id="387005"/>
    <lineage>
        <taxon>Eukaryota</taxon>
        <taxon>Metazoa</taxon>
        <taxon>Ecdysozoa</taxon>
        <taxon>Nematoda</taxon>
        <taxon>Chromadorea</taxon>
        <taxon>Rhabditida</taxon>
        <taxon>Spirurina</taxon>
        <taxon>Spiruromorpha</taxon>
        <taxon>Filarioidea</taxon>
        <taxon>Onchocercidae</taxon>
        <taxon>Onchocerca</taxon>
    </lineage>
</organism>
<evidence type="ECO:0000256" key="3">
    <source>
        <dbReference type="ARBA" id="ARBA00022448"/>
    </source>
</evidence>
<dbReference type="PANTHER" id="PTHR31344">
    <property type="entry name" value="NUCLEAR PORE COMPLEX PROTEIN NUP205"/>
    <property type="match status" value="1"/>
</dbReference>
<name>A0A238C3I9_9BILA</name>
<dbReference type="GO" id="GO:0044611">
    <property type="term" value="C:nuclear pore inner ring"/>
    <property type="evidence" value="ECO:0007669"/>
    <property type="project" value="TreeGrafter"/>
</dbReference>
<comment type="similarity">
    <text evidence="2">Belongs to the NUP186/NUP192/NUP205 family.</text>
</comment>
<evidence type="ECO:0000256" key="4">
    <source>
        <dbReference type="ARBA" id="ARBA00023242"/>
    </source>
</evidence>
<evidence type="ECO:0000256" key="2">
    <source>
        <dbReference type="ARBA" id="ARBA00005892"/>
    </source>
</evidence>
<dbReference type="Proteomes" id="UP000242913">
    <property type="component" value="Unassembled WGS sequence"/>
</dbReference>
<dbReference type="EMBL" id="KZ269979">
    <property type="protein sequence ID" value="OZC12032.1"/>
    <property type="molecule type" value="Genomic_DNA"/>
</dbReference>
<gene>
    <name evidence="5" type="ORF">X798_01213</name>
</gene>
<proteinExistence type="inferred from homology"/>
<dbReference type="InterPro" id="IPR021827">
    <property type="entry name" value="Nup186/Nup192/Nup205"/>
</dbReference>
<dbReference type="Pfam" id="PF11894">
    <property type="entry name" value="Nup192"/>
    <property type="match status" value="2"/>
</dbReference>
<keyword evidence="3" id="KW-0813">Transport</keyword>